<dbReference type="AlphaFoldDB" id="A0A915NPK8"/>
<keyword evidence="3" id="KW-1185">Reference proteome</keyword>
<evidence type="ECO:0000256" key="1">
    <source>
        <dbReference type="SAM" id="Phobius"/>
    </source>
</evidence>
<keyword evidence="1" id="KW-0472">Membrane</keyword>
<protein>
    <submittedName>
        <fullName evidence="4">Uncharacterized protein</fullName>
    </submittedName>
</protein>
<sequence length="164" mass="17415">MKSFIIIILLQVFVLTQGDEENPETDLVPPNTTQTTPSEVLSQLAQSITPSPERPNTVMPVPPLNTAGVPQSELTMTTTPMPTTITTEETTTTNTTGAPSTEPMNTSYFIIGPPVQDVVNTNTPTPPTTQNPAPQPPFAGASTAAMTWSIMAICLAMVLLALSY</sequence>
<name>A0A915NPK8_9BILA</name>
<evidence type="ECO:0000256" key="2">
    <source>
        <dbReference type="SAM" id="SignalP"/>
    </source>
</evidence>
<keyword evidence="2" id="KW-0732">Signal</keyword>
<proteinExistence type="predicted"/>
<feature type="signal peptide" evidence="2">
    <location>
        <begin position="1"/>
        <end position="18"/>
    </location>
</feature>
<evidence type="ECO:0000313" key="4">
    <source>
        <dbReference type="WBParaSite" id="scf7180000419663.g4146"/>
    </source>
</evidence>
<keyword evidence="1" id="KW-1133">Transmembrane helix</keyword>
<dbReference type="WBParaSite" id="scf7180000419663.g4146">
    <property type="protein sequence ID" value="scf7180000419663.g4146"/>
    <property type="gene ID" value="scf7180000419663.g4146"/>
</dbReference>
<reference evidence="4" key="1">
    <citation type="submission" date="2022-11" db="UniProtKB">
        <authorList>
            <consortium name="WormBaseParasite"/>
        </authorList>
    </citation>
    <scope>IDENTIFICATION</scope>
</reference>
<accession>A0A915NPK8</accession>
<organism evidence="3 4">
    <name type="scientific">Meloidogyne floridensis</name>
    <dbReference type="NCBI Taxonomy" id="298350"/>
    <lineage>
        <taxon>Eukaryota</taxon>
        <taxon>Metazoa</taxon>
        <taxon>Ecdysozoa</taxon>
        <taxon>Nematoda</taxon>
        <taxon>Chromadorea</taxon>
        <taxon>Rhabditida</taxon>
        <taxon>Tylenchina</taxon>
        <taxon>Tylenchomorpha</taxon>
        <taxon>Tylenchoidea</taxon>
        <taxon>Meloidogynidae</taxon>
        <taxon>Meloidogyninae</taxon>
        <taxon>Meloidogyne</taxon>
    </lineage>
</organism>
<feature type="chain" id="PRO_5037895675" evidence="2">
    <location>
        <begin position="19"/>
        <end position="164"/>
    </location>
</feature>
<keyword evidence="1" id="KW-0812">Transmembrane</keyword>
<evidence type="ECO:0000313" key="3">
    <source>
        <dbReference type="Proteomes" id="UP000887560"/>
    </source>
</evidence>
<dbReference type="Proteomes" id="UP000887560">
    <property type="component" value="Unplaced"/>
</dbReference>
<feature type="transmembrane region" description="Helical" evidence="1">
    <location>
        <begin position="138"/>
        <end position="162"/>
    </location>
</feature>